<dbReference type="PROSITE" id="PS51459">
    <property type="entry name" value="FIDO"/>
    <property type="match status" value="1"/>
</dbReference>
<dbReference type="Proteomes" id="UP000316560">
    <property type="component" value="Unassembled WGS sequence"/>
</dbReference>
<dbReference type="InterPro" id="IPR011204">
    <property type="entry name" value="Virulence_RhuM-like"/>
</dbReference>
<dbReference type="InterPro" id="IPR053737">
    <property type="entry name" value="Type_II_TA_Toxin"/>
</dbReference>
<comment type="caution">
    <text evidence="2">The sequence shown here is derived from an EMBL/GenBank/DDBJ whole genome shotgun (WGS) entry which is preliminary data.</text>
</comment>
<dbReference type="Pfam" id="PF02661">
    <property type="entry name" value="Fic"/>
    <property type="match status" value="1"/>
</dbReference>
<accession>A0A8H2PTN9</accession>
<reference evidence="2 3" key="1">
    <citation type="submission" date="2019-06" db="EMBL/GenBank/DDBJ databases">
        <title>Sequencing the genomes of 1000 actinobacteria strains.</title>
        <authorList>
            <person name="Klenk H.-P."/>
        </authorList>
    </citation>
    <scope>NUCLEOTIDE SEQUENCE [LARGE SCALE GENOMIC DNA]</scope>
    <source>
        <strain evidence="2 3">DSM 21947</strain>
    </source>
</reference>
<dbReference type="InterPro" id="IPR003812">
    <property type="entry name" value="Fido"/>
</dbReference>
<gene>
    <name evidence="2" type="ORF">FB472_1048</name>
</gene>
<dbReference type="Gene3D" id="1.20.120.1870">
    <property type="entry name" value="Fic/DOC protein, Fido domain"/>
    <property type="match status" value="1"/>
</dbReference>
<dbReference type="AlphaFoldDB" id="A0A8H2PTN9"/>
<sequence>MSEVQDIVIYAAPGVELTLPLDRDRETVWASQAQIEELFGVDQSGVSRHIRNILRDDEVDQESNMQKVHIAGADRPVTLYSLDVILAVGYRANSSRAITFRRWASATLKQHLIDGVALNERRLQQLGSIVRILSRSSEELVSGVADVLAGYLPGLQLLRDYDAGHLDAVAGSHPGWALTIEEARSVIAEVRVKFLEDTLFGKERGGALEGVIAAIYQGFAGQELYPTVQLKAANLLYLVVKDHPLSDGNKRSAAALFVTFLSRNGILMDADNQPRISNNALAAITLLVAMSDPKEKELMVALVVRMLSEPAP</sequence>
<protein>
    <submittedName>
        <fullName evidence="2">Fic/DOC family protein</fullName>
    </submittedName>
</protein>
<dbReference type="InterPro" id="IPR036597">
    <property type="entry name" value="Fido-like_dom_sf"/>
</dbReference>
<proteinExistence type="predicted"/>
<dbReference type="EMBL" id="VFRA01000001">
    <property type="protein sequence ID" value="TQO19491.1"/>
    <property type="molecule type" value="Genomic_DNA"/>
</dbReference>
<keyword evidence="3" id="KW-1185">Reference proteome</keyword>
<dbReference type="SUPFAM" id="SSF140931">
    <property type="entry name" value="Fic-like"/>
    <property type="match status" value="1"/>
</dbReference>
<name>A0A8H2PTN9_9MICO</name>
<evidence type="ECO:0000259" key="1">
    <source>
        <dbReference type="PROSITE" id="PS51459"/>
    </source>
</evidence>
<dbReference type="RefSeq" id="WP_141989938.1">
    <property type="nucleotide sequence ID" value="NZ_VFRA01000001.1"/>
</dbReference>
<dbReference type="PANTHER" id="PTHR35810:SF1">
    <property type="entry name" value="CYTOPLASMIC PROTEIN"/>
    <property type="match status" value="1"/>
</dbReference>
<evidence type="ECO:0000313" key="2">
    <source>
        <dbReference type="EMBL" id="TQO19491.1"/>
    </source>
</evidence>
<organism evidence="2 3">
    <name type="scientific">Rhodoglobus vestalii</name>
    <dbReference type="NCBI Taxonomy" id="193384"/>
    <lineage>
        <taxon>Bacteria</taxon>
        <taxon>Bacillati</taxon>
        <taxon>Actinomycetota</taxon>
        <taxon>Actinomycetes</taxon>
        <taxon>Micrococcales</taxon>
        <taxon>Microbacteriaceae</taxon>
        <taxon>Rhodoglobus</taxon>
    </lineage>
</organism>
<feature type="domain" description="Fido" evidence="1">
    <location>
        <begin position="156"/>
        <end position="305"/>
    </location>
</feature>
<dbReference type="OrthoDB" id="9802752at2"/>
<dbReference type="Pfam" id="PF13310">
    <property type="entry name" value="Virulence_RhuM"/>
    <property type="match status" value="1"/>
</dbReference>
<evidence type="ECO:0000313" key="3">
    <source>
        <dbReference type="Proteomes" id="UP000316560"/>
    </source>
</evidence>
<dbReference type="PANTHER" id="PTHR35810">
    <property type="entry name" value="CYTOPLASMIC PROTEIN-RELATED"/>
    <property type="match status" value="1"/>
</dbReference>